<evidence type="ECO:0000259" key="1">
    <source>
        <dbReference type="Pfam" id="PF00535"/>
    </source>
</evidence>
<reference evidence="2 3" key="1">
    <citation type="journal article" date="2016" name="Nat. Commun.">
        <title>Thousands of microbial genomes shed light on interconnected biogeochemical processes in an aquifer system.</title>
        <authorList>
            <person name="Anantharaman K."/>
            <person name="Brown C.T."/>
            <person name="Hug L.A."/>
            <person name="Sharon I."/>
            <person name="Castelle C.J."/>
            <person name="Probst A.J."/>
            <person name="Thomas B.C."/>
            <person name="Singh A."/>
            <person name="Wilkins M.J."/>
            <person name="Karaoz U."/>
            <person name="Brodie E.L."/>
            <person name="Williams K.H."/>
            <person name="Hubbard S.S."/>
            <person name="Banfield J.F."/>
        </authorList>
    </citation>
    <scope>NUCLEOTIDE SEQUENCE [LARGE SCALE GENOMIC DNA]</scope>
</reference>
<dbReference type="InterPro" id="IPR029044">
    <property type="entry name" value="Nucleotide-diphossugar_trans"/>
</dbReference>
<dbReference type="Pfam" id="PF00535">
    <property type="entry name" value="Glycos_transf_2"/>
    <property type="match status" value="1"/>
</dbReference>
<name>A0A1F7IGJ3_9BACT</name>
<dbReference type="EMBL" id="MGAG01000002">
    <property type="protein sequence ID" value="OGK42490.1"/>
    <property type="molecule type" value="Genomic_DNA"/>
</dbReference>
<feature type="domain" description="Glycosyltransferase 2-like" evidence="1">
    <location>
        <begin position="18"/>
        <end position="155"/>
    </location>
</feature>
<dbReference type="AlphaFoldDB" id="A0A1F7IGJ3"/>
<protein>
    <recommendedName>
        <fullName evidence="1">Glycosyltransferase 2-like domain-containing protein</fullName>
    </recommendedName>
</protein>
<evidence type="ECO:0000313" key="3">
    <source>
        <dbReference type="Proteomes" id="UP000177698"/>
    </source>
</evidence>
<sequence>MIIKIKNNFKINKTPQFSLILTCFNEEDNLKKTVEESLRVLGKFFKRFEIIIVEDKSKDRSLQIAESLAKKYQEVTVIENPINFGQGISLLIGLEAAKGDLIMHNGADRPFNIADLRKILPLFPENDIVIVVRSNRSAYSFWRKLSSWGNNLLRWLLFGFHFSDLNFVQVYKKNVIKNNPIVSRSAAFVTQELILNAKQKGYKIAEIRLPYYRRTGGISQHGKKRDILWALIDMFNFWLEFRNK</sequence>
<dbReference type="InterPro" id="IPR001173">
    <property type="entry name" value="Glyco_trans_2-like"/>
</dbReference>
<dbReference type="PANTHER" id="PTHR48090">
    <property type="entry name" value="UNDECAPRENYL-PHOSPHATE 4-DEOXY-4-FORMAMIDO-L-ARABINOSE TRANSFERASE-RELATED"/>
    <property type="match status" value="1"/>
</dbReference>
<dbReference type="Proteomes" id="UP000177698">
    <property type="component" value="Unassembled WGS sequence"/>
</dbReference>
<dbReference type="InterPro" id="IPR050256">
    <property type="entry name" value="Glycosyltransferase_2"/>
</dbReference>
<accession>A0A1F7IGJ3</accession>
<evidence type="ECO:0000313" key="2">
    <source>
        <dbReference type="EMBL" id="OGK42490.1"/>
    </source>
</evidence>
<proteinExistence type="predicted"/>
<dbReference type="CDD" id="cd04179">
    <property type="entry name" value="DPM_DPG-synthase_like"/>
    <property type="match status" value="1"/>
</dbReference>
<dbReference type="Gene3D" id="3.90.550.10">
    <property type="entry name" value="Spore Coat Polysaccharide Biosynthesis Protein SpsA, Chain A"/>
    <property type="match status" value="1"/>
</dbReference>
<gene>
    <name evidence="2" type="ORF">A2954_01455</name>
</gene>
<dbReference type="SUPFAM" id="SSF53448">
    <property type="entry name" value="Nucleotide-diphospho-sugar transferases"/>
    <property type="match status" value="1"/>
</dbReference>
<dbReference type="STRING" id="1802056.A2954_01455"/>
<organism evidence="2 3">
    <name type="scientific">Candidatus Roizmanbacteria bacterium RIFCSPLOWO2_01_FULL_37_12</name>
    <dbReference type="NCBI Taxonomy" id="1802056"/>
    <lineage>
        <taxon>Bacteria</taxon>
        <taxon>Candidatus Roizmaniibacteriota</taxon>
    </lineage>
</organism>
<comment type="caution">
    <text evidence="2">The sequence shown here is derived from an EMBL/GenBank/DDBJ whole genome shotgun (WGS) entry which is preliminary data.</text>
</comment>